<proteinExistence type="predicted"/>
<evidence type="ECO:0000313" key="5">
    <source>
        <dbReference type="Proteomes" id="UP001610861"/>
    </source>
</evidence>
<feature type="domain" description="DUF8094" evidence="3">
    <location>
        <begin position="336"/>
        <end position="634"/>
    </location>
</feature>
<evidence type="ECO:0000259" key="3">
    <source>
        <dbReference type="Pfam" id="PF26366"/>
    </source>
</evidence>
<dbReference type="EMBL" id="JBIQWL010000002">
    <property type="protein sequence ID" value="MFH8250068.1"/>
    <property type="molecule type" value="Genomic_DNA"/>
</dbReference>
<sequence>MRFVWAVAAFVLAAVMIGAGIAQRTVFQGPKSVATGIAVHDTTPYILIDGAVLNTSSGTPTFRAAGDGPVFAAYGRTADLQAWLADASYESVTVGAHGKVKTTLVKPDAAATTDGTGTGTDATTATAAGTDTTSGDAAAGDAAAGEATGGGDAAVEGATAGRNPAGSDLWLEEFQQDDLLIAPLSIPATMSVLVAADGTAPAPSDLSVTWPVANTTPWAGPLIVGGGILMALGIVLYILGIRHVRRSRGPRRKGLPMPVTEPIDIAVDNAEKGVISSGQTGRRRALTGRRSLIVIPAVAVSALLFTGCSSDAWPDFAGSPTPSPTQTVVTQEGQNDPAVTESQAERILSRIASTVADADTKLDLALASTRLDGAMLAERQTNYTLRTAIADYKAPSAIPTKPVFPLLPEANDGWPRTVMAVVADKDNKTASIMLMTQQDAWSDYKLSYMSNLEAETTLPDLAPSYIGAPIVAPDSPFLVMQPDQVAAAYADVINKGDESEFAAKFDATGDQFRTSIAADRQKRLDEFNATGAQTGTLTFASAAGATAPVALATLESGAIVAVSLTETDTVQPTTGDAVIKVGENQTVKTLAGVDQSATGFTTTWGDQLFFYVPSQGSTEKIRLLGYASDILDAKVIK</sequence>
<keyword evidence="5" id="KW-1185">Reference proteome</keyword>
<organism evidence="4 5">
    <name type="scientific">Microbacterium alkaliflavum</name>
    <dbReference type="NCBI Taxonomy" id="3248839"/>
    <lineage>
        <taxon>Bacteria</taxon>
        <taxon>Bacillati</taxon>
        <taxon>Actinomycetota</taxon>
        <taxon>Actinomycetes</taxon>
        <taxon>Micrococcales</taxon>
        <taxon>Microbacteriaceae</taxon>
        <taxon>Microbacterium</taxon>
    </lineage>
</organism>
<protein>
    <submittedName>
        <fullName evidence="4">Glycosyl transferase</fullName>
    </submittedName>
</protein>
<comment type="caution">
    <text evidence="4">The sequence shown here is derived from an EMBL/GenBank/DDBJ whole genome shotgun (WGS) entry which is preliminary data.</text>
</comment>
<evidence type="ECO:0000256" key="2">
    <source>
        <dbReference type="SAM" id="Phobius"/>
    </source>
</evidence>
<accession>A0ABW7Q6Q7</accession>
<dbReference type="Proteomes" id="UP001610861">
    <property type="component" value="Unassembled WGS sequence"/>
</dbReference>
<name>A0ABW7Q6Q7_9MICO</name>
<feature type="transmembrane region" description="Helical" evidence="2">
    <location>
        <begin position="218"/>
        <end position="239"/>
    </location>
</feature>
<evidence type="ECO:0000313" key="4">
    <source>
        <dbReference type="EMBL" id="MFH8250068.1"/>
    </source>
</evidence>
<feature type="transmembrane region" description="Helical" evidence="2">
    <location>
        <begin position="292"/>
        <end position="313"/>
    </location>
</feature>
<feature type="compositionally biased region" description="Low complexity" evidence="1">
    <location>
        <begin position="109"/>
        <end position="146"/>
    </location>
</feature>
<evidence type="ECO:0000256" key="1">
    <source>
        <dbReference type="SAM" id="MobiDB-lite"/>
    </source>
</evidence>
<dbReference type="RefSeq" id="WP_396640010.1">
    <property type="nucleotide sequence ID" value="NZ_JBIQWL010000002.1"/>
</dbReference>
<keyword evidence="2" id="KW-0472">Membrane</keyword>
<dbReference type="GO" id="GO:0016740">
    <property type="term" value="F:transferase activity"/>
    <property type="evidence" value="ECO:0007669"/>
    <property type="project" value="UniProtKB-KW"/>
</dbReference>
<keyword evidence="4" id="KW-0808">Transferase</keyword>
<dbReference type="InterPro" id="IPR058407">
    <property type="entry name" value="DUF8094"/>
</dbReference>
<feature type="region of interest" description="Disordered" evidence="1">
    <location>
        <begin position="109"/>
        <end position="161"/>
    </location>
</feature>
<reference evidence="4 5" key="1">
    <citation type="submission" date="2024-09" db="EMBL/GenBank/DDBJ databases">
        <authorList>
            <person name="Pan X."/>
        </authorList>
    </citation>
    <scope>NUCLEOTIDE SEQUENCE [LARGE SCALE GENOMIC DNA]</scope>
    <source>
        <strain evidence="4 5">B2969</strain>
    </source>
</reference>
<keyword evidence="2" id="KW-0812">Transmembrane</keyword>
<keyword evidence="2" id="KW-1133">Transmembrane helix</keyword>
<dbReference type="Pfam" id="PF26366">
    <property type="entry name" value="DUF8094"/>
    <property type="match status" value="1"/>
</dbReference>
<gene>
    <name evidence="4" type="ORF">ACH3VR_06865</name>
</gene>